<evidence type="ECO:0000256" key="7">
    <source>
        <dbReference type="ARBA" id="ARBA00034808"/>
    </source>
</evidence>
<feature type="region of interest" description="Disordered" evidence="10">
    <location>
        <begin position="1"/>
        <end position="34"/>
    </location>
</feature>
<keyword evidence="1 9" id="KW-0547">Nucleotide-binding</keyword>
<comment type="catalytic activity">
    <reaction evidence="8">
        <text>ATP + H2O = ADP + phosphate + H(+)</text>
        <dbReference type="Rhea" id="RHEA:13065"/>
        <dbReference type="ChEBI" id="CHEBI:15377"/>
        <dbReference type="ChEBI" id="CHEBI:15378"/>
        <dbReference type="ChEBI" id="CHEBI:30616"/>
        <dbReference type="ChEBI" id="CHEBI:43474"/>
        <dbReference type="ChEBI" id="CHEBI:456216"/>
        <dbReference type="EC" id="5.6.2.4"/>
    </reaction>
</comment>
<dbReference type="InterPro" id="IPR027417">
    <property type="entry name" value="P-loop_NTPase"/>
</dbReference>
<dbReference type="GO" id="GO:0003677">
    <property type="term" value="F:DNA binding"/>
    <property type="evidence" value="ECO:0007669"/>
    <property type="project" value="InterPro"/>
</dbReference>
<name>A0A918Z1F8_9ACTN</name>
<proteinExistence type="predicted"/>
<dbReference type="InterPro" id="IPR014017">
    <property type="entry name" value="DNA_helicase_UvrD-like_C"/>
</dbReference>
<dbReference type="GO" id="GO:0016787">
    <property type="term" value="F:hydrolase activity"/>
    <property type="evidence" value="ECO:0007669"/>
    <property type="project" value="UniProtKB-UniRule"/>
</dbReference>
<dbReference type="Proteomes" id="UP000603227">
    <property type="component" value="Unassembled WGS sequence"/>
</dbReference>
<dbReference type="InterPro" id="IPR014016">
    <property type="entry name" value="UvrD-like_ATP-bd"/>
</dbReference>
<dbReference type="Gene3D" id="3.40.50.300">
    <property type="entry name" value="P-loop containing nucleotide triphosphate hydrolases"/>
    <property type="match status" value="2"/>
</dbReference>
<evidence type="ECO:0000256" key="8">
    <source>
        <dbReference type="ARBA" id="ARBA00048988"/>
    </source>
</evidence>
<evidence type="ECO:0000313" key="13">
    <source>
        <dbReference type="Proteomes" id="UP000603227"/>
    </source>
</evidence>
<feature type="binding site" evidence="9">
    <location>
        <begin position="149"/>
        <end position="156"/>
    </location>
    <ligand>
        <name>ATP</name>
        <dbReference type="ChEBI" id="CHEBI:30616"/>
    </ligand>
</feature>
<keyword evidence="5" id="KW-0413">Isomerase</keyword>
<keyword evidence="3 9" id="KW-0347">Helicase</keyword>
<dbReference type="InterPro" id="IPR000212">
    <property type="entry name" value="DNA_helicase_UvrD/REP"/>
</dbReference>
<reference evidence="12" key="2">
    <citation type="submission" date="2020-09" db="EMBL/GenBank/DDBJ databases">
        <authorList>
            <person name="Sun Q."/>
            <person name="Zhou Y."/>
        </authorList>
    </citation>
    <scope>NUCLEOTIDE SEQUENCE</scope>
    <source>
        <strain evidence="12">CGMCC 4.7403</strain>
    </source>
</reference>
<evidence type="ECO:0000256" key="2">
    <source>
        <dbReference type="ARBA" id="ARBA00022801"/>
    </source>
</evidence>
<keyword evidence="2 9" id="KW-0378">Hydrolase</keyword>
<dbReference type="PROSITE" id="PS51198">
    <property type="entry name" value="UVRD_HELICASE_ATP_BIND"/>
    <property type="match status" value="1"/>
</dbReference>
<evidence type="ECO:0000256" key="5">
    <source>
        <dbReference type="ARBA" id="ARBA00023235"/>
    </source>
</evidence>
<reference evidence="12" key="1">
    <citation type="journal article" date="2014" name="Int. J. Syst. Evol. Microbiol.">
        <title>Complete genome sequence of Corynebacterium casei LMG S-19264T (=DSM 44701T), isolated from a smear-ripened cheese.</title>
        <authorList>
            <consortium name="US DOE Joint Genome Institute (JGI-PGF)"/>
            <person name="Walter F."/>
            <person name="Albersmeier A."/>
            <person name="Kalinowski J."/>
            <person name="Ruckert C."/>
        </authorList>
    </citation>
    <scope>NUCLEOTIDE SEQUENCE</scope>
    <source>
        <strain evidence="12">CGMCC 4.7403</strain>
    </source>
</reference>
<dbReference type="GO" id="GO:0000724">
    <property type="term" value="P:double-strand break repair via homologous recombination"/>
    <property type="evidence" value="ECO:0007669"/>
    <property type="project" value="TreeGrafter"/>
</dbReference>
<evidence type="ECO:0000259" key="11">
    <source>
        <dbReference type="PROSITE" id="PS51198"/>
    </source>
</evidence>
<dbReference type="GO" id="GO:0043138">
    <property type="term" value="F:3'-5' DNA helicase activity"/>
    <property type="evidence" value="ECO:0007669"/>
    <property type="project" value="UniProtKB-EC"/>
</dbReference>
<feature type="region of interest" description="Disordered" evidence="10">
    <location>
        <begin position="95"/>
        <end position="135"/>
    </location>
</feature>
<protein>
    <recommendedName>
        <fullName evidence="7">DNA 3'-5' helicase</fullName>
        <ecNumber evidence="7">5.6.2.4</ecNumber>
    </recommendedName>
</protein>
<comment type="catalytic activity">
    <reaction evidence="6">
        <text>Couples ATP hydrolysis with the unwinding of duplex DNA by translocating in the 3'-5' direction.</text>
        <dbReference type="EC" id="5.6.2.4"/>
    </reaction>
</comment>
<feature type="region of interest" description="Disordered" evidence="10">
    <location>
        <begin position="555"/>
        <end position="577"/>
    </location>
</feature>
<dbReference type="GO" id="GO:0031297">
    <property type="term" value="P:replication fork processing"/>
    <property type="evidence" value="ECO:0007669"/>
    <property type="project" value="TreeGrafter"/>
</dbReference>
<keyword evidence="13" id="KW-1185">Reference proteome</keyword>
<sequence>MARSSSHRRESPTPDDQMDLFASAAPPPAPTQLSPHTELRQLITLIASRSGLGFKETNNRLNRRLGVVTRQGAPSEVIERAVVLAREWLAVLETPQLPDQPQPHRSPARRPRPARSGPTRPANASPAPTPEQEQALTAKHTGSHLVVQAGAGTGKTTLLTMLARSVPRERGLFLAYNRSVVDDAAKKFPPNVRCMTGHGLAMRETGHRYAARLNAPREPSWRIGERIGITTGTRIVLASRLITHKTISYSVLQTVRRFCHSADTAILPKHVPKLRGLPDECRPDLARLVLPYARRAWDDLQNPQGGAVRFEPDHYLKIWALTEPVIPADFLLLDEAQDTNRVLEKVFTAQRDHAQLIMVGDSAQAIYGWRGAYDVMTDFDGVQLTLTQSFRFGQAVADEANRWLTILAAPLRLKGAPALHTTVGPVDHPNAVLCRSNSGAIYEVLRLLENNKRVAMAGGGEALEKLAAAAGQLKAGRRTSHPELCLFTSWEELHEYATSDPAGGDLLPLVDIVDEYGPELVVAAVQNLHPEHAADVVVSTGHKAKGREWPTVAIGTDFEPRAGSTNNTADGNGQPDIDLDEARLAYVAVTRARERLDLGGLSWINQYPSTPSTMGEPCPSDTGPSPWDRLGPPPG</sequence>
<comment type="caution">
    <text evidence="12">The sequence shown here is derived from an EMBL/GenBank/DDBJ whole genome shotgun (WGS) entry which is preliminary data.</text>
</comment>
<dbReference type="Pfam" id="PF13245">
    <property type="entry name" value="AAA_19"/>
    <property type="match status" value="1"/>
</dbReference>
<gene>
    <name evidence="12" type="ORF">GCM10017771_51110</name>
</gene>
<evidence type="ECO:0000256" key="1">
    <source>
        <dbReference type="ARBA" id="ARBA00022741"/>
    </source>
</evidence>
<dbReference type="RefSeq" id="WP_229914027.1">
    <property type="nucleotide sequence ID" value="NZ_BNAT01000019.1"/>
</dbReference>
<dbReference type="SUPFAM" id="SSF52540">
    <property type="entry name" value="P-loop containing nucleoside triphosphate hydrolases"/>
    <property type="match status" value="1"/>
</dbReference>
<dbReference type="EC" id="5.6.2.4" evidence="7"/>
<dbReference type="PANTHER" id="PTHR11070">
    <property type="entry name" value="UVRD / RECB / PCRA DNA HELICASE FAMILY MEMBER"/>
    <property type="match status" value="1"/>
</dbReference>
<dbReference type="AlphaFoldDB" id="A0A918Z1F8"/>
<evidence type="ECO:0000256" key="4">
    <source>
        <dbReference type="ARBA" id="ARBA00022840"/>
    </source>
</evidence>
<keyword evidence="4 9" id="KW-0067">ATP-binding</keyword>
<accession>A0A918Z1F8</accession>
<feature type="region of interest" description="Disordered" evidence="10">
    <location>
        <begin position="608"/>
        <end position="635"/>
    </location>
</feature>
<dbReference type="Pfam" id="PF13361">
    <property type="entry name" value="UvrD_C"/>
    <property type="match status" value="1"/>
</dbReference>
<dbReference type="GO" id="GO:0005524">
    <property type="term" value="F:ATP binding"/>
    <property type="evidence" value="ECO:0007669"/>
    <property type="project" value="UniProtKB-UniRule"/>
</dbReference>
<evidence type="ECO:0000256" key="6">
    <source>
        <dbReference type="ARBA" id="ARBA00034617"/>
    </source>
</evidence>
<evidence type="ECO:0000256" key="10">
    <source>
        <dbReference type="SAM" id="MobiDB-lite"/>
    </source>
</evidence>
<evidence type="ECO:0000256" key="9">
    <source>
        <dbReference type="PROSITE-ProRule" id="PRU00560"/>
    </source>
</evidence>
<evidence type="ECO:0000256" key="3">
    <source>
        <dbReference type="ARBA" id="ARBA00022806"/>
    </source>
</evidence>
<dbReference type="EMBL" id="BNAT01000019">
    <property type="protein sequence ID" value="GHE33858.1"/>
    <property type="molecule type" value="Genomic_DNA"/>
</dbReference>
<evidence type="ECO:0000313" key="12">
    <source>
        <dbReference type="EMBL" id="GHE33858.1"/>
    </source>
</evidence>
<dbReference type="PANTHER" id="PTHR11070:SF30">
    <property type="entry name" value="F-BOX DNA HELICASE 1"/>
    <property type="match status" value="1"/>
</dbReference>
<organism evidence="12 13">
    <name type="scientific">Streptomyces capitiformicae</name>
    <dbReference type="NCBI Taxonomy" id="2014920"/>
    <lineage>
        <taxon>Bacteria</taxon>
        <taxon>Bacillati</taxon>
        <taxon>Actinomycetota</taxon>
        <taxon>Actinomycetes</taxon>
        <taxon>Kitasatosporales</taxon>
        <taxon>Streptomycetaceae</taxon>
        <taxon>Streptomyces</taxon>
    </lineage>
</organism>
<feature type="domain" description="UvrD-like helicase ATP-binding" evidence="11">
    <location>
        <begin position="128"/>
        <end position="405"/>
    </location>
</feature>